<feature type="domain" description="Ig-like" evidence="5">
    <location>
        <begin position="1"/>
        <end position="90"/>
    </location>
</feature>
<dbReference type="GO" id="GO:0005576">
    <property type="term" value="C:extracellular region"/>
    <property type="evidence" value="ECO:0007669"/>
    <property type="project" value="UniProtKB-ARBA"/>
</dbReference>
<feature type="region of interest" description="Disordered" evidence="4">
    <location>
        <begin position="150"/>
        <end position="180"/>
    </location>
</feature>
<proteinExistence type="predicted"/>
<feature type="compositionally biased region" description="Low complexity" evidence="4">
    <location>
        <begin position="169"/>
        <end position="178"/>
    </location>
</feature>
<dbReference type="GeneTree" id="ENSGT00940000163847"/>
<dbReference type="Pfam" id="PF07686">
    <property type="entry name" value="V-set"/>
    <property type="match status" value="1"/>
</dbReference>
<protein>
    <recommendedName>
        <fullName evidence="5">Ig-like domain-containing protein</fullName>
    </recommendedName>
</protein>
<keyword evidence="3" id="KW-1280">Immunoglobulin</keyword>
<dbReference type="Ensembl" id="ENSTMTT00000027478.1">
    <property type="protein sequence ID" value="ENSTMTP00000026513.1"/>
    <property type="gene ID" value="ENSTMTG00000019392.1"/>
</dbReference>
<evidence type="ECO:0000256" key="2">
    <source>
        <dbReference type="ARBA" id="ARBA00023130"/>
    </source>
</evidence>
<dbReference type="GO" id="GO:0019814">
    <property type="term" value="C:immunoglobulin complex"/>
    <property type="evidence" value="ECO:0007669"/>
    <property type="project" value="UniProtKB-KW"/>
</dbReference>
<sequence length="204" mass="23458">MQEHIIFLQPGESTQLTLAVSGFVPNDRWMAWVRQQQGKGLELLVHYRQSSVTNFYSPSIQGRFTAFKDSSNFYLQMTSLKAEDTAVYYCARDTDTHISSYGHRTELYKETEALLIPFPLLNRDGFYPISAALTLLLRPSHSNSKIISRNVAKKQTNKHTHKHTHKQTNKQQNKQTQKYSGVSLQSLFPHSVTRLPWERNGSIT</sequence>
<dbReference type="PROSITE" id="PS50835">
    <property type="entry name" value="IG_LIKE"/>
    <property type="match status" value="1"/>
</dbReference>
<dbReference type="SUPFAM" id="SSF48726">
    <property type="entry name" value="Immunoglobulin"/>
    <property type="match status" value="1"/>
</dbReference>
<dbReference type="InterPro" id="IPR013106">
    <property type="entry name" value="Ig_V-set"/>
</dbReference>
<dbReference type="InterPro" id="IPR050199">
    <property type="entry name" value="IgHV"/>
</dbReference>
<feature type="compositionally biased region" description="Basic residues" evidence="4">
    <location>
        <begin position="151"/>
        <end position="168"/>
    </location>
</feature>
<dbReference type="Proteomes" id="UP000472274">
    <property type="component" value="Unplaced"/>
</dbReference>
<dbReference type="SMART" id="SM00406">
    <property type="entry name" value="IGv"/>
    <property type="match status" value="1"/>
</dbReference>
<dbReference type="GO" id="GO:0002250">
    <property type="term" value="P:adaptive immune response"/>
    <property type="evidence" value="ECO:0007669"/>
    <property type="project" value="UniProtKB-KW"/>
</dbReference>
<keyword evidence="7" id="KW-1185">Reference proteome</keyword>
<dbReference type="Gene3D" id="2.60.40.10">
    <property type="entry name" value="Immunoglobulins"/>
    <property type="match status" value="1"/>
</dbReference>
<organism evidence="6 7">
    <name type="scientific">Terrapene triunguis</name>
    <name type="common">Three-toed box turtle</name>
    <dbReference type="NCBI Taxonomy" id="2587831"/>
    <lineage>
        <taxon>Eukaryota</taxon>
        <taxon>Metazoa</taxon>
        <taxon>Chordata</taxon>
        <taxon>Craniata</taxon>
        <taxon>Vertebrata</taxon>
        <taxon>Euteleostomi</taxon>
        <taxon>Archelosauria</taxon>
        <taxon>Testudinata</taxon>
        <taxon>Testudines</taxon>
        <taxon>Cryptodira</taxon>
        <taxon>Durocryptodira</taxon>
        <taxon>Testudinoidea</taxon>
        <taxon>Emydidae</taxon>
        <taxon>Terrapene</taxon>
    </lineage>
</organism>
<evidence type="ECO:0000256" key="1">
    <source>
        <dbReference type="ARBA" id="ARBA00022859"/>
    </source>
</evidence>
<dbReference type="PANTHER" id="PTHR23266">
    <property type="entry name" value="IMMUNOGLOBULIN HEAVY CHAIN"/>
    <property type="match status" value="1"/>
</dbReference>
<accession>A0A674K0S9</accession>
<dbReference type="InterPro" id="IPR036179">
    <property type="entry name" value="Ig-like_dom_sf"/>
</dbReference>
<evidence type="ECO:0000313" key="6">
    <source>
        <dbReference type="Ensembl" id="ENSTMTP00000026513.1"/>
    </source>
</evidence>
<dbReference type="SMART" id="SM00409">
    <property type="entry name" value="IG"/>
    <property type="match status" value="1"/>
</dbReference>
<evidence type="ECO:0000313" key="7">
    <source>
        <dbReference type="Proteomes" id="UP000472274"/>
    </source>
</evidence>
<keyword evidence="1" id="KW-0391">Immunity</keyword>
<dbReference type="InParanoid" id="A0A674K0S9"/>
<reference evidence="6" key="1">
    <citation type="submission" date="2025-08" db="UniProtKB">
        <authorList>
            <consortium name="Ensembl"/>
        </authorList>
    </citation>
    <scope>IDENTIFICATION</scope>
</reference>
<keyword evidence="2" id="KW-1064">Adaptive immunity</keyword>
<dbReference type="FunFam" id="2.60.40.10:FF:001594">
    <property type="entry name" value="Immunoglobulin heavy variable 9-4"/>
    <property type="match status" value="1"/>
</dbReference>
<dbReference type="InterPro" id="IPR007110">
    <property type="entry name" value="Ig-like_dom"/>
</dbReference>
<dbReference type="AlphaFoldDB" id="A0A674K0S9"/>
<dbReference type="InterPro" id="IPR013783">
    <property type="entry name" value="Ig-like_fold"/>
</dbReference>
<evidence type="ECO:0000256" key="4">
    <source>
        <dbReference type="SAM" id="MobiDB-lite"/>
    </source>
</evidence>
<evidence type="ECO:0000256" key="3">
    <source>
        <dbReference type="ARBA" id="ARBA00043265"/>
    </source>
</evidence>
<dbReference type="InterPro" id="IPR003599">
    <property type="entry name" value="Ig_sub"/>
</dbReference>
<evidence type="ECO:0000259" key="5">
    <source>
        <dbReference type="PROSITE" id="PS50835"/>
    </source>
</evidence>
<name>A0A674K0S9_9SAUR</name>
<reference evidence="6" key="2">
    <citation type="submission" date="2025-09" db="UniProtKB">
        <authorList>
            <consortium name="Ensembl"/>
        </authorList>
    </citation>
    <scope>IDENTIFICATION</scope>
</reference>